<accession>B6JX85</accession>
<dbReference type="OrthoDB" id="4199794at2759"/>
<dbReference type="JaponicusDB" id="SJAG_01010">
    <property type="gene designation" value="rfc2"/>
</dbReference>
<dbReference type="GO" id="GO:0003677">
    <property type="term" value="F:DNA binding"/>
    <property type="evidence" value="ECO:0007669"/>
    <property type="project" value="InterPro"/>
</dbReference>
<dbReference type="GO" id="GO:0031390">
    <property type="term" value="C:Ctf18 RFC-like complex"/>
    <property type="evidence" value="ECO:0007669"/>
    <property type="project" value="EnsemblFungi"/>
</dbReference>
<dbReference type="InterPro" id="IPR008921">
    <property type="entry name" value="DNA_pol3_clamp-load_cplx_C"/>
</dbReference>
<dbReference type="OMA" id="GCQSGSF"/>
<dbReference type="GO" id="GO:0033314">
    <property type="term" value="P:mitotic DNA replication checkpoint signaling"/>
    <property type="evidence" value="ECO:0007669"/>
    <property type="project" value="EnsemblFungi"/>
</dbReference>
<evidence type="ECO:0000313" key="11">
    <source>
        <dbReference type="Proteomes" id="UP000001744"/>
    </source>
</evidence>
<dbReference type="GO" id="GO:0003689">
    <property type="term" value="F:DNA clamp loader activity"/>
    <property type="evidence" value="ECO:0007669"/>
    <property type="project" value="EnsemblFungi"/>
</dbReference>
<dbReference type="GO" id="GO:0006281">
    <property type="term" value="P:DNA repair"/>
    <property type="evidence" value="ECO:0000318"/>
    <property type="project" value="GO_Central"/>
</dbReference>
<evidence type="ECO:0000259" key="8">
    <source>
        <dbReference type="SMART" id="SM00382"/>
    </source>
</evidence>
<dbReference type="GO" id="GO:0005524">
    <property type="term" value="F:ATP binding"/>
    <property type="evidence" value="ECO:0007669"/>
    <property type="project" value="UniProtKB-KW"/>
</dbReference>
<dbReference type="Pfam" id="PF08542">
    <property type="entry name" value="Rep_fac_C"/>
    <property type="match status" value="1"/>
</dbReference>
<keyword evidence="5" id="KW-0067">ATP-binding</keyword>
<dbReference type="CDD" id="cd00009">
    <property type="entry name" value="AAA"/>
    <property type="match status" value="1"/>
</dbReference>
<keyword evidence="11" id="KW-1185">Reference proteome</keyword>
<dbReference type="HOGENOM" id="CLU_042324_1_0_1"/>
<dbReference type="Gene3D" id="1.20.272.10">
    <property type="match status" value="1"/>
</dbReference>
<keyword evidence="3" id="KW-0235">DNA replication</keyword>
<feature type="domain" description="AAA+ ATPase" evidence="8">
    <location>
        <begin position="52"/>
        <end position="184"/>
    </location>
</feature>
<dbReference type="GO" id="GO:0006261">
    <property type="term" value="P:DNA-templated DNA replication"/>
    <property type="evidence" value="ECO:0000318"/>
    <property type="project" value="GO_Central"/>
</dbReference>
<organism evidence="9 11">
    <name type="scientific">Schizosaccharomyces japonicus (strain yFS275 / FY16936)</name>
    <name type="common">Fission yeast</name>
    <dbReference type="NCBI Taxonomy" id="402676"/>
    <lineage>
        <taxon>Eukaryota</taxon>
        <taxon>Fungi</taxon>
        <taxon>Dikarya</taxon>
        <taxon>Ascomycota</taxon>
        <taxon>Taphrinomycotina</taxon>
        <taxon>Schizosaccharomycetes</taxon>
        <taxon>Schizosaccharomycetales</taxon>
        <taxon>Schizosaccharomycetaceae</taxon>
        <taxon>Schizosaccharomyces</taxon>
    </lineage>
</organism>
<dbReference type="Gene3D" id="3.40.50.300">
    <property type="entry name" value="P-loop containing nucleotide triphosphate hydrolases"/>
    <property type="match status" value="1"/>
</dbReference>
<dbReference type="SMART" id="SM00382">
    <property type="entry name" value="AAA"/>
    <property type="match status" value="1"/>
</dbReference>
<reference evidence="9 11" key="1">
    <citation type="journal article" date="2011" name="Science">
        <title>Comparative functional genomics of the fission yeasts.</title>
        <authorList>
            <person name="Rhind N."/>
            <person name="Chen Z."/>
            <person name="Yassour M."/>
            <person name="Thompson D.A."/>
            <person name="Haas B.J."/>
            <person name="Habib N."/>
            <person name="Wapinski I."/>
            <person name="Roy S."/>
            <person name="Lin M.F."/>
            <person name="Heiman D.I."/>
            <person name="Young S.K."/>
            <person name="Furuya K."/>
            <person name="Guo Y."/>
            <person name="Pidoux A."/>
            <person name="Chen H.M."/>
            <person name="Robbertse B."/>
            <person name="Goldberg J.M."/>
            <person name="Aoki K."/>
            <person name="Bayne E.H."/>
            <person name="Berlin A.M."/>
            <person name="Desjardins C.A."/>
            <person name="Dobbs E."/>
            <person name="Dukaj L."/>
            <person name="Fan L."/>
            <person name="FitzGerald M.G."/>
            <person name="French C."/>
            <person name="Gujja S."/>
            <person name="Hansen K."/>
            <person name="Keifenheim D."/>
            <person name="Levin J.Z."/>
            <person name="Mosher R.A."/>
            <person name="Mueller C.A."/>
            <person name="Pfiffner J."/>
            <person name="Priest M."/>
            <person name="Russ C."/>
            <person name="Smialowska A."/>
            <person name="Swoboda P."/>
            <person name="Sykes S.M."/>
            <person name="Vaughn M."/>
            <person name="Vengrova S."/>
            <person name="Yoder R."/>
            <person name="Zeng Q."/>
            <person name="Allshire R."/>
            <person name="Baulcombe D."/>
            <person name="Birren B.W."/>
            <person name="Brown W."/>
            <person name="Ekwall K."/>
            <person name="Kellis M."/>
            <person name="Leatherwood J."/>
            <person name="Levin H."/>
            <person name="Margalit H."/>
            <person name="Martienssen R."/>
            <person name="Nieduszynski C.A."/>
            <person name="Spatafora J.W."/>
            <person name="Friedman N."/>
            <person name="Dalgaard J.Z."/>
            <person name="Baumann P."/>
            <person name="Niki H."/>
            <person name="Regev A."/>
            <person name="Nusbaum C."/>
        </authorList>
    </citation>
    <scope>NUCLEOTIDE SEQUENCE [LARGE SCALE GENOMIC DNA]</scope>
    <source>
        <strain evidence="11">yFS275 / FY16936</strain>
    </source>
</reference>
<keyword evidence="4" id="KW-0547">Nucleotide-binding</keyword>
<gene>
    <name evidence="10" type="primary">rfc2</name>
    <name evidence="9" type="ORF">SJAG_01010</name>
</gene>
<evidence type="ECO:0000256" key="6">
    <source>
        <dbReference type="ARBA" id="ARBA00023242"/>
    </source>
</evidence>
<dbReference type="GO" id="GO:0007062">
    <property type="term" value="P:sister chromatid cohesion"/>
    <property type="evidence" value="ECO:0007669"/>
    <property type="project" value="EnsemblFungi"/>
</dbReference>
<dbReference type="FunFam" id="3.40.50.300:FF:000237">
    <property type="entry name" value="replication factor C subunit 4"/>
    <property type="match status" value="1"/>
</dbReference>
<proteinExistence type="inferred from homology"/>
<dbReference type="GO" id="GO:0005634">
    <property type="term" value="C:nucleus"/>
    <property type="evidence" value="ECO:0000318"/>
    <property type="project" value="GO_Central"/>
</dbReference>
<dbReference type="Pfam" id="PF00004">
    <property type="entry name" value="AAA"/>
    <property type="match status" value="1"/>
</dbReference>
<evidence type="ECO:0000256" key="2">
    <source>
        <dbReference type="ARBA" id="ARBA00005378"/>
    </source>
</evidence>
<evidence type="ECO:0000313" key="9">
    <source>
        <dbReference type="EMBL" id="EEB05986.1"/>
    </source>
</evidence>
<dbReference type="GO" id="GO:1902983">
    <property type="term" value="P:DNA strand elongation involved in mitotic DNA replication"/>
    <property type="evidence" value="ECO:0007669"/>
    <property type="project" value="EnsemblFungi"/>
</dbReference>
<dbReference type="FunFam" id="1.20.272.10:FF:000011">
    <property type="entry name" value="Replication factor C subunit 2"/>
    <property type="match status" value="1"/>
</dbReference>
<keyword evidence="6" id="KW-0539">Nucleus</keyword>
<dbReference type="GO" id="GO:0031391">
    <property type="term" value="C:Elg1 RFC-like complex"/>
    <property type="evidence" value="ECO:0007669"/>
    <property type="project" value="EnsemblFungi"/>
</dbReference>
<dbReference type="CDD" id="cd18140">
    <property type="entry name" value="HLD_clamp_RFC"/>
    <property type="match status" value="1"/>
</dbReference>
<dbReference type="InterPro" id="IPR013748">
    <property type="entry name" value="Rep_factorC_C"/>
</dbReference>
<dbReference type="InterPro" id="IPR003959">
    <property type="entry name" value="ATPase_AAA_core"/>
</dbReference>
<name>B6JX85_SCHJY</name>
<dbReference type="STRING" id="402676.B6JX85"/>
<dbReference type="InterPro" id="IPR050238">
    <property type="entry name" value="DNA_Rep/Repair_Clamp_Loader"/>
</dbReference>
<evidence type="ECO:0000256" key="1">
    <source>
        <dbReference type="ARBA" id="ARBA00004123"/>
    </source>
</evidence>
<dbReference type="NCBIfam" id="NF001679">
    <property type="entry name" value="PRK00440.1"/>
    <property type="match status" value="1"/>
</dbReference>
<dbReference type="Gene3D" id="1.10.8.60">
    <property type="match status" value="1"/>
</dbReference>
<dbReference type="GO" id="GO:0016887">
    <property type="term" value="F:ATP hydrolysis activity"/>
    <property type="evidence" value="ECO:0007669"/>
    <property type="project" value="InterPro"/>
</dbReference>
<protein>
    <recommendedName>
        <fullName evidence="7">Replication factor C subunit 2</fullName>
    </recommendedName>
</protein>
<dbReference type="VEuPathDB" id="FungiDB:SJAG_01010"/>
<dbReference type="RefSeq" id="XP_002172279.1">
    <property type="nucleotide sequence ID" value="XM_002172243.2"/>
</dbReference>
<sequence length="340" mass="37453">MSFFAPQSAKVQAHLTKKAVPWVEHYRPKSLDEVSSQDMTIQVLKKTMMSNNLPHMLFYGSPGTGKTSTILALARELFGPQLVKSRVLELNASDERGISIIREKVKNFARIAVNNTVNGYPCPPFKIVILDEADSMTQDAQAALRRTMEATARITRFCLVCNYVTRIIDPLASRCSKYRFKPLDAQDIAKRLEFIAADQTVALEPGVIDALVSVSGGDMRKAITFLQSAATLHQGTPVTVNTVIEISGRIPDDVIQELLDVSKSKDISKIESVAETVTANGFSTGLLLSQLHDKVMADESIPSNSKHKILLKMSEVDKCLTDGADEYLQLLDMLVAISRL</sequence>
<dbReference type="SUPFAM" id="SSF48019">
    <property type="entry name" value="post-AAA+ oligomerization domain-like"/>
    <property type="match status" value="1"/>
</dbReference>
<dbReference type="SUPFAM" id="SSF52540">
    <property type="entry name" value="P-loop containing nucleoside triphosphate hydrolases"/>
    <property type="match status" value="1"/>
</dbReference>
<dbReference type="AlphaFoldDB" id="B6JX85"/>
<dbReference type="GO" id="GO:0006272">
    <property type="term" value="P:leading strand elongation"/>
    <property type="evidence" value="ECO:0007669"/>
    <property type="project" value="EnsemblFungi"/>
</dbReference>
<comment type="similarity">
    <text evidence="2">Belongs to the activator 1 small subunits family.</text>
</comment>
<dbReference type="GeneID" id="7050883"/>
<dbReference type="GO" id="GO:0003682">
    <property type="term" value="F:chromatin binding"/>
    <property type="evidence" value="ECO:0007669"/>
    <property type="project" value="EnsemblFungi"/>
</dbReference>
<dbReference type="PANTHER" id="PTHR11669">
    <property type="entry name" value="REPLICATION FACTOR C / DNA POLYMERASE III GAMMA-TAU SUBUNIT"/>
    <property type="match status" value="1"/>
</dbReference>
<evidence type="ECO:0000313" key="10">
    <source>
        <dbReference type="JaponicusDB" id="SJAG_01010"/>
    </source>
</evidence>
<dbReference type="InterPro" id="IPR027417">
    <property type="entry name" value="P-loop_NTPase"/>
</dbReference>
<dbReference type="Proteomes" id="UP000001744">
    <property type="component" value="Unassembled WGS sequence"/>
</dbReference>
<dbReference type="EMBL" id="KE651166">
    <property type="protein sequence ID" value="EEB05986.1"/>
    <property type="molecule type" value="Genomic_DNA"/>
</dbReference>
<dbReference type="PANTHER" id="PTHR11669:SF20">
    <property type="entry name" value="REPLICATION FACTOR C SUBUNIT 4"/>
    <property type="match status" value="1"/>
</dbReference>
<dbReference type="InterPro" id="IPR047854">
    <property type="entry name" value="RFC_lid"/>
</dbReference>
<evidence type="ECO:0000256" key="7">
    <source>
        <dbReference type="ARBA" id="ARBA00040745"/>
    </source>
</evidence>
<evidence type="ECO:0000256" key="4">
    <source>
        <dbReference type="ARBA" id="ARBA00022741"/>
    </source>
</evidence>
<dbReference type="GO" id="GO:0031389">
    <property type="term" value="C:Rad17 RFC-like complex"/>
    <property type="evidence" value="ECO:0007669"/>
    <property type="project" value="EnsemblFungi"/>
</dbReference>
<dbReference type="eggNOG" id="KOG0989">
    <property type="taxonomic scope" value="Eukaryota"/>
</dbReference>
<dbReference type="GO" id="GO:0070914">
    <property type="term" value="P:UV-damage excision repair"/>
    <property type="evidence" value="ECO:0007669"/>
    <property type="project" value="EnsemblFungi"/>
</dbReference>
<evidence type="ECO:0000256" key="3">
    <source>
        <dbReference type="ARBA" id="ARBA00022705"/>
    </source>
</evidence>
<evidence type="ECO:0000256" key="5">
    <source>
        <dbReference type="ARBA" id="ARBA00022840"/>
    </source>
</evidence>
<comment type="subcellular location">
    <subcellularLocation>
        <location evidence="1">Nucleus</location>
    </subcellularLocation>
</comment>
<dbReference type="GO" id="GO:0005663">
    <property type="term" value="C:DNA replication factor C complex"/>
    <property type="evidence" value="ECO:0000318"/>
    <property type="project" value="GO_Central"/>
</dbReference>
<dbReference type="InterPro" id="IPR003593">
    <property type="entry name" value="AAA+_ATPase"/>
</dbReference>